<name>A0A1H0FDJ9_9HYPH</name>
<gene>
    <name evidence="3" type="ORF">SAMN05192530_102469</name>
</gene>
<dbReference type="Pfam" id="PF00487">
    <property type="entry name" value="FA_desaturase"/>
    <property type="match status" value="2"/>
</dbReference>
<feature type="transmembrane region" description="Helical" evidence="1">
    <location>
        <begin position="163"/>
        <end position="188"/>
    </location>
</feature>
<organism evidence="3 4">
    <name type="scientific">Aureimonas jatrophae</name>
    <dbReference type="NCBI Taxonomy" id="1166073"/>
    <lineage>
        <taxon>Bacteria</taxon>
        <taxon>Pseudomonadati</taxon>
        <taxon>Pseudomonadota</taxon>
        <taxon>Alphaproteobacteria</taxon>
        <taxon>Hyphomicrobiales</taxon>
        <taxon>Aurantimonadaceae</taxon>
        <taxon>Aureimonas</taxon>
    </lineage>
</organism>
<keyword evidence="1" id="KW-0812">Transmembrane</keyword>
<dbReference type="EMBL" id="FNIT01000002">
    <property type="protein sequence ID" value="SDN92720.1"/>
    <property type="molecule type" value="Genomic_DNA"/>
</dbReference>
<dbReference type="RefSeq" id="WP_090670813.1">
    <property type="nucleotide sequence ID" value="NZ_FNIT01000002.1"/>
</dbReference>
<feature type="domain" description="Fatty acid desaturase" evidence="2">
    <location>
        <begin position="60"/>
        <end position="158"/>
    </location>
</feature>
<keyword evidence="1" id="KW-0472">Membrane</keyword>
<feature type="transmembrane region" description="Helical" evidence="1">
    <location>
        <begin position="99"/>
        <end position="116"/>
    </location>
</feature>
<dbReference type="GO" id="GO:0006629">
    <property type="term" value="P:lipid metabolic process"/>
    <property type="evidence" value="ECO:0007669"/>
    <property type="project" value="InterPro"/>
</dbReference>
<keyword evidence="4" id="KW-1185">Reference proteome</keyword>
<keyword evidence="1" id="KW-1133">Transmembrane helix</keyword>
<feature type="transmembrane region" description="Helical" evidence="1">
    <location>
        <begin position="68"/>
        <end position="87"/>
    </location>
</feature>
<proteinExistence type="predicted"/>
<evidence type="ECO:0000313" key="3">
    <source>
        <dbReference type="EMBL" id="SDN92720.1"/>
    </source>
</evidence>
<evidence type="ECO:0000256" key="1">
    <source>
        <dbReference type="SAM" id="Phobius"/>
    </source>
</evidence>
<feature type="transmembrane region" description="Helical" evidence="1">
    <location>
        <begin position="32"/>
        <end position="56"/>
    </location>
</feature>
<dbReference type="OrthoDB" id="9792534at2"/>
<accession>A0A1H0FDJ9</accession>
<dbReference type="InterPro" id="IPR005804">
    <property type="entry name" value="FA_desaturase_dom"/>
</dbReference>
<evidence type="ECO:0000313" key="4">
    <source>
        <dbReference type="Proteomes" id="UP000198793"/>
    </source>
</evidence>
<protein>
    <submittedName>
        <fullName evidence="3">Beta-carotene ketolase (CrtW type)</fullName>
    </submittedName>
</protein>
<evidence type="ECO:0000259" key="2">
    <source>
        <dbReference type="Pfam" id="PF00487"/>
    </source>
</evidence>
<sequence length="270" mass="30530">MVDITAVRGSEPDVSRERGAAKRPVLRPFQAAIGLTLAIGVLVSWIAIHIGTVFLLDLSWTTAPLVPVIVAVQCWLTVGLFIVAHDAMHGSLVPGHRRVNAGIGAFILTIYAGFAWRKVRNAHMAHHDAPGTADDPDFFVDEPERFWPWYRTFFARYFGRRSILFVSTVVTVYILLLGAPIANVVLFYGMPSLLSSLQLFYFGTFRPHRHEESGFVDRHNARSNEFGYLASLATCFHFGYHHEHHDQPWVPWWGLPAEWRRNAQAAADRR</sequence>
<dbReference type="AlphaFoldDB" id="A0A1H0FDJ9"/>
<dbReference type="STRING" id="1166073.SAMN05192530_102469"/>
<dbReference type="Proteomes" id="UP000198793">
    <property type="component" value="Unassembled WGS sequence"/>
</dbReference>
<feature type="domain" description="Fatty acid desaturase" evidence="2">
    <location>
        <begin position="162"/>
        <end position="268"/>
    </location>
</feature>
<reference evidence="3 4" key="1">
    <citation type="submission" date="2016-10" db="EMBL/GenBank/DDBJ databases">
        <authorList>
            <person name="de Groot N.N."/>
        </authorList>
    </citation>
    <scope>NUCLEOTIDE SEQUENCE [LARGE SCALE GENOMIC DNA]</scope>
    <source>
        <strain evidence="4">L7-484,KACC 16230,DSM 25025</strain>
    </source>
</reference>